<dbReference type="GO" id="GO:0004818">
    <property type="term" value="F:glutamate-tRNA ligase activity"/>
    <property type="evidence" value="ECO:0007669"/>
    <property type="project" value="TreeGrafter"/>
</dbReference>
<feature type="short sequence motif" description="'HIGH' region" evidence="7">
    <location>
        <begin position="17"/>
        <end position="27"/>
    </location>
</feature>
<feature type="domain" description="Glutamyl/glutaminyl-tRNA synthetase class Ib catalytic" evidence="9">
    <location>
        <begin position="14"/>
        <end position="247"/>
    </location>
</feature>
<feature type="binding site" evidence="7">
    <location>
        <position position="126"/>
    </location>
    <ligand>
        <name>Zn(2+)</name>
        <dbReference type="ChEBI" id="CHEBI:29105"/>
    </ligand>
</feature>
<proteinExistence type="inferred from homology"/>
<protein>
    <recommendedName>
        <fullName evidence="7">Glutamyl-Q tRNA(Asp) synthetase</fullName>
        <shortName evidence="7">Glu-Q-RSs</shortName>
        <ecNumber evidence="7">6.1.1.-</ecNumber>
    </recommendedName>
</protein>
<evidence type="ECO:0000256" key="3">
    <source>
        <dbReference type="ARBA" id="ARBA00022741"/>
    </source>
</evidence>
<evidence type="ECO:0000256" key="5">
    <source>
        <dbReference type="ARBA" id="ARBA00022840"/>
    </source>
</evidence>
<dbReference type="RefSeq" id="WP_180306978.1">
    <property type="nucleotide sequence ID" value="NZ_CP058952.1"/>
</dbReference>
<comment type="similarity">
    <text evidence="7">Belongs to the class-I aminoacyl-tRNA synthetase family. GluQ subfamily.</text>
</comment>
<keyword evidence="1 7" id="KW-0436">Ligase</keyword>
<evidence type="ECO:0000259" key="9">
    <source>
        <dbReference type="Pfam" id="PF00749"/>
    </source>
</evidence>
<reference evidence="10 11" key="1">
    <citation type="journal article" date="2016" name="Int. J. Syst. Evol. Microbiol.">
        <title>Chitinibacter fontanus sp. nov., isolated from a spring.</title>
        <authorList>
            <person name="Sheu S.Y."/>
            <person name="Li Y.S."/>
            <person name="Young C.C."/>
            <person name="Chen W.M."/>
        </authorList>
    </citation>
    <scope>NUCLEOTIDE SEQUENCE [LARGE SCALE GENOMIC DNA]</scope>
    <source>
        <strain evidence="10 11">STM-7</strain>
    </source>
</reference>
<evidence type="ECO:0000256" key="4">
    <source>
        <dbReference type="ARBA" id="ARBA00022833"/>
    </source>
</evidence>
<dbReference type="InterPro" id="IPR014729">
    <property type="entry name" value="Rossmann-like_a/b/a_fold"/>
</dbReference>
<dbReference type="EC" id="6.1.1.-" evidence="7"/>
<dbReference type="Proteomes" id="UP000510822">
    <property type="component" value="Chromosome"/>
</dbReference>
<name>A0A7D5ZFE2_9NEIS</name>
<keyword evidence="11" id="KW-1185">Reference proteome</keyword>
<dbReference type="GO" id="GO:0005829">
    <property type="term" value="C:cytosol"/>
    <property type="evidence" value="ECO:0007669"/>
    <property type="project" value="TreeGrafter"/>
</dbReference>
<dbReference type="Gene3D" id="3.40.50.620">
    <property type="entry name" value="HUPs"/>
    <property type="match status" value="1"/>
</dbReference>
<evidence type="ECO:0000313" key="11">
    <source>
        <dbReference type="Proteomes" id="UP000510822"/>
    </source>
</evidence>
<evidence type="ECO:0000313" key="10">
    <source>
        <dbReference type="EMBL" id="QLI82905.1"/>
    </source>
</evidence>
<dbReference type="NCBIfam" id="NF004314">
    <property type="entry name" value="PRK05710.1-3"/>
    <property type="match status" value="1"/>
</dbReference>
<dbReference type="SUPFAM" id="SSF52374">
    <property type="entry name" value="Nucleotidylyl transferase"/>
    <property type="match status" value="1"/>
</dbReference>
<dbReference type="PRINTS" id="PR00987">
    <property type="entry name" value="TRNASYNTHGLU"/>
</dbReference>
<feature type="binding site" evidence="7">
    <location>
        <begin position="14"/>
        <end position="18"/>
    </location>
    <ligand>
        <name>L-glutamate</name>
        <dbReference type="ChEBI" id="CHEBI:29985"/>
    </ligand>
</feature>
<gene>
    <name evidence="10" type="primary">gluQRS</name>
    <name evidence="7" type="synonym">gluQ</name>
    <name evidence="10" type="ORF">HZU75_16015</name>
</gene>
<dbReference type="NCBIfam" id="TIGR03838">
    <property type="entry name" value="queuosine_YadB"/>
    <property type="match status" value="1"/>
</dbReference>
<sequence>MLGTLSARTPYIGRFAPSPTGLLHMGSLMAAVASYLEAKRNAGVWLLRVEDLDPPREFPGATQSFLDTLERFGFCWDGPVVYQSQRHERYLEILQTLQEAGWVYPCSCTRKTLREDGLVGVDGLRYGGRCRGAGHVDGTGLAQRVKVPDQLYAFVDQVQGRQQQNLAAMVGDFVLRRADLLWAYQLAVVVDDADCGVTHIVRGADLLDSTPRQLFLQEILGFSHPQYLHIPVITNLQGEKLSKQTMAPALQSGVEAEQLWQALSLLWQSPPPRLRFVALADVWEWAYQHWDPARIPQKRSVAVTFDDDFEYKFQQ</sequence>
<dbReference type="InterPro" id="IPR020058">
    <property type="entry name" value="Glu/Gln-tRNA-synth_Ib_cat-dom"/>
</dbReference>
<dbReference type="GO" id="GO:0008270">
    <property type="term" value="F:zinc ion binding"/>
    <property type="evidence" value="ECO:0007669"/>
    <property type="project" value="UniProtKB-UniRule"/>
</dbReference>
<dbReference type="InterPro" id="IPR000924">
    <property type="entry name" value="Glu/Gln-tRNA-synth"/>
</dbReference>
<feature type="binding site" evidence="7">
    <location>
        <position position="130"/>
    </location>
    <ligand>
        <name>Zn(2+)</name>
        <dbReference type="ChEBI" id="CHEBI:29105"/>
    </ligand>
</feature>
<evidence type="ECO:0000256" key="1">
    <source>
        <dbReference type="ARBA" id="ARBA00022598"/>
    </source>
</evidence>
<keyword evidence="4 7" id="KW-0862">Zinc</keyword>
<evidence type="ECO:0000256" key="8">
    <source>
        <dbReference type="RuleBase" id="RU363037"/>
    </source>
</evidence>
<dbReference type="InterPro" id="IPR022380">
    <property type="entry name" value="Glu-Q_tRNA(Asp)_Synthase"/>
</dbReference>
<keyword evidence="6 7" id="KW-0030">Aminoacyl-tRNA synthetase</keyword>
<dbReference type="EMBL" id="CP058952">
    <property type="protein sequence ID" value="QLI82905.1"/>
    <property type="molecule type" value="Genomic_DNA"/>
</dbReference>
<keyword evidence="8" id="KW-0648">Protein biosynthesis</keyword>
<dbReference type="InterPro" id="IPR049940">
    <property type="entry name" value="GluQ/Sye"/>
</dbReference>
<dbReference type="PANTHER" id="PTHR43311:SF1">
    <property type="entry name" value="GLUTAMYL-Q TRNA(ASP) SYNTHETASE"/>
    <property type="match status" value="1"/>
</dbReference>
<feature type="short sequence motif" description="'KMSKS' region" evidence="7">
    <location>
        <begin position="240"/>
        <end position="244"/>
    </location>
</feature>
<accession>A0A7D5ZFE2</accession>
<dbReference type="GO" id="GO:0006400">
    <property type="term" value="P:tRNA modification"/>
    <property type="evidence" value="ECO:0007669"/>
    <property type="project" value="InterPro"/>
</dbReference>
<keyword evidence="2 7" id="KW-0479">Metal-binding</keyword>
<dbReference type="GO" id="GO:0005524">
    <property type="term" value="F:ATP binding"/>
    <property type="evidence" value="ECO:0007669"/>
    <property type="project" value="UniProtKB-KW"/>
</dbReference>
<feature type="binding site" evidence="7">
    <location>
        <position position="202"/>
    </location>
    <ligand>
        <name>L-glutamate</name>
        <dbReference type="ChEBI" id="CHEBI:29985"/>
    </ligand>
</feature>
<evidence type="ECO:0000256" key="7">
    <source>
        <dbReference type="HAMAP-Rule" id="MF_01428"/>
    </source>
</evidence>
<feature type="binding site" evidence="7">
    <location>
        <position position="184"/>
    </location>
    <ligand>
        <name>L-glutamate</name>
        <dbReference type="ChEBI" id="CHEBI:29985"/>
    </ligand>
</feature>
<dbReference type="AlphaFoldDB" id="A0A7D5ZFE2"/>
<evidence type="ECO:0000256" key="2">
    <source>
        <dbReference type="ARBA" id="ARBA00022723"/>
    </source>
</evidence>
<dbReference type="KEGG" id="cfon:HZU75_16015"/>
<feature type="binding site" evidence="7">
    <location>
        <position position="108"/>
    </location>
    <ligand>
        <name>Zn(2+)</name>
        <dbReference type="ChEBI" id="CHEBI:29105"/>
    </ligand>
</feature>
<dbReference type="Pfam" id="PF00749">
    <property type="entry name" value="tRNA-synt_1c"/>
    <property type="match status" value="1"/>
</dbReference>
<dbReference type="HAMAP" id="MF_01428">
    <property type="entry name" value="Glu_Q_tRNA_synth"/>
    <property type="match status" value="1"/>
</dbReference>
<dbReference type="FunFam" id="3.40.50.620:FF:000093">
    <property type="entry name" value="Glutamyl-Q tRNA(Asp) synthetase"/>
    <property type="match status" value="1"/>
</dbReference>
<organism evidence="10 11">
    <name type="scientific">Chitinibacter fontanus</name>
    <dbReference type="NCBI Taxonomy" id="1737446"/>
    <lineage>
        <taxon>Bacteria</taxon>
        <taxon>Pseudomonadati</taxon>
        <taxon>Pseudomonadota</taxon>
        <taxon>Betaproteobacteria</taxon>
        <taxon>Neisseriales</taxon>
        <taxon>Chitinibacteraceae</taxon>
        <taxon>Chitinibacter</taxon>
    </lineage>
</organism>
<evidence type="ECO:0000256" key="6">
    <source>
        <dbReference type="ARBA" id="ARBA00023146"/>
    </source>
</evidence>
<feature type="binding site" evidence="7">
    <location>
        <position position="106"/>
    </location>
    <ligand>
        <name>Zn(2+)</name>
        <dbReference type="ChEBI" id="CHEBI:29105"/>
    </ligand>
</feature>
<comment type="function">
    <text evidence="7">Catalyzes the tRNA-independent activation of glutamate in presence of ATP and the subsequent transfer of glutamate onto a tRNA(Asp). Glutamate is transferred on the 2-amino-5-(4,5-dihydroxy-2-cyclopenten-1-yl) moiety of the queuosine in the wobble position of the QUC anticodon.</text>
</comment>
<feature type="binding site" evidence="7">
    <location>
        <position position="50"/>
    </location>
    <ligand>
        <name>L-glutamate</name>
        <dbReference type="ChEBI" id="CHEBI:29985"/>
    </ligand>
</feature>
<comment type="cofactor">
    <cofactor evidence="7">
        <name>Zn(2+)</name>
        <dbReference type="ChEBI" id="CHEBI:29105"/>
    </cofactor>
    <text evidence="7">Binds 1 zinc ion per subunit.</text>
</comment>
<dbReference type="GO" id="GO:0006424">
    <property type="term" value="P:glutamyl-tRNA aminoacylation"/>
    <property type="evidence" value="ECO:0007669"/>
    <property type="project" value="InterPro"/>
</dbReference>
<keyword evidence="3 7" id="KW-0547">Nucleotide-binding</keyword>
<feature type="binding site" evidence="7">
    <location>
        <position position="243"/>
    </location>
    <ligand>
        <name>ATP</name>
        <dbReference type="ChEBI" id="CHEBI:30616"/>
    </ligand>
</feature>
<keyword evidence="5 7" id="KW-0067">ATP-binding</keyword>
<dbReference type="PANTHER" id="PTHR43311">
    <property type="entry name" value="GLUTAMATE--TRNA LIGASE"/>
    <property type="match status" value="1"/>
</dbReference>